<dbReference type="AlphaFoldDB" id="A0A7W3SVH4"/>
<dbReference type="InterPro" id="IPR051531">
    <property type="entry name" value="N-acetyltransferase"/>
</dbReference>
<dbReference type="InterPro" id="IPR000182">
    <property type="entry name" value="GNAT_dom"/>
</dbReference>
<dbReference type="Proteomes" id="UP000567067">
    <property type="component" value="Unassembled WGS sequence"/>
</dbReference>
<evidence type="ECO:0000259" key="1">
    <source>
        <dbReference type="Pfam" id="PF13302"/>
    </source>
</evidence>
<proteinExistence type="predicted"/>
<organism evidence="2 3">
    <name type="scientific">Fontibacillus solani</name>
    <dbReference type="NCBI Taxonomy" id="1572857"/>
    <lineage>
        <taxon>Bacteria</taxon>
        <taxon>Bacillati</taxon>
        <taxon>Bacillota</taxon>
        <taxon>Bacilli</taxon>
        <taxon>Bacillales</taxon>
        <taxon>Paenibacillaceae</taxon>
        <taxon>Fontibacillus</taxon>
    </lineage>
</organism>
<dbReference type="SUPFAM" id="SSF55729">
    <property type="entry name" value="Acyl-CoA N-acyltransferases (Nat)"/>
    <property type="match status" value="1"/>
</dbReference>
<sequence length="131" mass="15472">MSLTNIGTQTIETNRLVLRQFVKEDAEDMFRNWNNDKEVQSNYGEPVYESIELVKVVLDRWMNGYQSTEFYRWAIVLKENKQNIGQVAFCSIDTKHHYADIEYCISRHYQGKEYATEALNAVVEFTFKKQA</sequence>
<keyword evidence="2" id="KW-0808">Transferase</keyword>
<comment type="caution">
    <text evidence="2">The sequence shown here is derived from an EMBL/GenBank/DDBJ whole genome shotgun (WGS) entry which is preliminary data.</text>
</comment>
<evidence type="ECO:0000313" key="3">
    <source>
        <dbReference type="Proteomes" id="UP000567067"/>
    </source>
</evidence>
<dbReference type="InterPro" id="IPR016181">
    <property type="entry name" value="Acyl_CoA_acyltransferase"/>
</dbReference>
<feature type="domain" description="N-acetyltransferase" evidence="1">
    <location>
        <begin position="15"/>
        <end position="129"/>
    </location>
</feature>
<name>A0A7W3SVH4_9BACL</name>
<keyword evidence="3" id="KW-1185">Reference proteome</keyword>
<dbReference type="EMBL" id="JACJIP010000023">
    <property type="protein sequence ID" value="MBA9086890.1"/>
    <property type="molecule type" value="Genomic_DNA"/>
</dbReference>
<dbReference type="Gene3D" id="3.40.630.30">
    <property type="match status" value="1"/>
</dbReference>
<reference evidence="2 3" key="1">
    <citation type="submission" date="2020-08" db="EMBL/GenBank/DDBJ databases">
        <title>Genomic Encyclopedia of Type Strains, Phase III (KMG-III): the genomes of soil and plant-associated and newly described type strains.</title>
        <authorList>
            <person name="Whitman W."/>
        </authorList>
    </citation>
    <scope>NUCLEOTIDE SEQUENCE [LARGE SCALE GENOMIC DNA]</scope>
    <source>
        <strain evidence="2 3">CECT 8693</strain>
    </source>
</reference>
<accession>A0A7W3SVH4</accession>
<gene>
    <name evidence="2" type="ORF">FHR92_003370</name>
</gene>
<dbReference type="PANTHER" id="PTHR43792">
    <property type="entry name" value="GNAT FAMILY, PUTATIVE (AFU_ORTHOLOGUE AFUA_3G00765)-RELATED-RELATED"/>
    <property type="match status" value="1"/>
</dbReference>
<evidence type="ECO:0000313" key="2">
    <source>
        <dbReference type="EMBL" id="MBA9086890.1"/>
    </source>
</evidence>
<protein>
    <submittedName>
        <fullName evidence="2">RimJ/RimL family protein N-acetyltransferase</fullName>
    </submittedName>
</protein>
<dbReference type="Pfam" id="PF13302">
    <property type="entry name" value="Acetyltransf_3"/>
    <property type="match status" value="1"/>
</dbReference>
<dbReference type="RefSeq" id="WP_220482786.1">
    <property type="nucleotide sequence ID" value="NZ_JACJIP010000023.1"/>
</dbReference>
<dbReference type="GO" id="GO:0016747">
    <property type="term" value="F:acyltransferase activity, transferring groups other than amino-acyl groups"/>
    <property type="evidence" value="ECO:0007669"/>
    <property type="project" value="InterPro"/>
</dbReference>